<dbReference type="InterPro" id="IPR011047">
    <property type="entry name" value="Quinoprotein_ADH-like_sf"/>
</dbReference>
<evidence type="ECO:0000259" key="1">
    <source>
        <dbReference type="Pfam" id="PF13360"/>
    </source>
</evidence>
<feature type="domain" description="Pyrrolo-quinoline quinone repeat" evidence="1">
    <location>
        <begin position="5"/>
        <end position="73"/>
    </location>
</feature>
<dbReference type="SUPFAM" id="SSF50998">
    <property type="entry name" value="Quinoprotein alcohol dehydrogenase-like"/>
    <property type="match status" value="1"/>
</dbReference>
<dbReference type="EMBL" id="UINC01193470">
    <property type="protein sequence ID" value="SVE09096.1"/>
    <property type="molecule type" value="Genomic_DNA"/>
</dbReference>
<dbReference type="InterPro" id="IPR002372">
    <property type="entry name" value="PQQ_rpt_dom"/>
</dbReference>
<feature type="domain" description="Pyrrolo-quinoline quinone repeat" evidence="1">
    <location>
        <begin position="98"/>
        <end position="231"/>
    </location>
</feature>
<dbReference type="PANTHER" id="PTHR34512:SF30">
    <property type="entry name" value="OUTER MEMBRANE PROTEIN ASSEMBLY FACTOR BAMB"/>
    <property type="match status" value="1"/>
</dbReference>
<dbReference type="PANTHER" id="PTHR34512">
    <property type="entry name" value="CELL SURFACE PROTEIN"/>
    <property type="match status" value="1"/>
</dbReference>
<dbReference type="Gene3D" id="2.130.10.10">
    <property type="entry name" value="YVTN repeat-like/Quinoprotein amine dehydrogenase"/>
    <property type="match status" value="1"/>
</dbReference>
<gene>
    <name evidence="2" type="ORF">METZ01_LOCUS461950</name>
</gene>
<organism evidence="2">
    <name type="scientific">marine metagenome</name>
    <dbReference type="NCBI Taxonomy" id="408172"/>
    <lineage>
        <taxon>unclassified sequences</taxon>
        <taxon>metagenomes</taxon>
        <taxon>ecological metagenomes</taxon>
    </lineage>
</organism>
<evidence type="ECO:0000313" key="2">
    <source>
        <dbReference type="EMBL" id="SVE09096.1"/>
    </source>
</evidence>
<dbReference type="AlphaFoldDB" id="A0A383AMF8"/>
<sequence length="250" mass="26894">MGTACLDLKGREIWKNNTIKYPPVHGNGGTPVLVNEKLIFSCDGAKDPFVIALNAQTGKPVWRTARSANAKKKFSFCTPLVVKLGKQTQVLLPGSDMIGGYDHDNGKEIWRVAYNGYSVVPRPVTGHGMVFFSSGFDRPIAMAVKLGGQGDVTKSHLKWTLNKGAPHTPSMLLDGDELYMVSDGGIASCVEAKRGIVHWNERLGGGYSASPILAGGKMYFVNEAGVISVLATGKKFKLLAKNDLNEKSLA</sequence>
<proteinExistence type="predicted"/>
<name>A0A383AMF8_9ZZZZ</name>
<protein>
    <recommendedName>
        <fullName evidence="1">Pyrrolo-quinoline quinone repeat domain-containing protein</fullName>
    </recommendedName>
</protein>
<accession>A0A383AMF8</accession>
<reference evidence="2" key="1">
    <citation type="submission" date="2018-05" db="EMBL/GenBank/DDBJ databases">
        <authorList>
            <person name="Lanie J.A."/>
            <person name="Ng W.-L."/>
            <person name="Kazmierczak K.M."/>
            <person name="Andrzejewski T.M."/>
            <person name="Davidsen T.M."/>
            <person name="Wayne K.J."/>
            <person name="Tettelin H."/>
            <person name="Glass J.I."/>
            <person name="Rusch D."/>
            <person name="Podicherti R."/>
            <person name="Tsui H.-C.T."/>
            <person name="Winkler M.E."/>
        </authorList>
    </citation>
    <scope>NUCLEOTIDE SEQUENCE</scope>
</reference>
<dbReference type="Pfam" id="PF13360">
    <property type="entry name" value="PQQ_2"/>
    <property type="match status" value="2"/>
</dbReference>
<feature type="non-terminal residue" evidence="2">
    <location>
        <position position="250"/>
    </location>
</feature>
<dbReference type="InterPro" id="IPR015943">
    <property type="entry name" value="WD40/YVTN_repeat-like_dom_sf"/>
</dbReference>